<feature type="active site" description="Schiff-base intermediate with substrate; via pyruvic acid; for decarboxylase activity" evidence="12">
    <location>
        <position position="257"/>
    </location>
</feature>
<evidence type="ECO:0000256" key="7">
    <source>
        <dbReference type="ARBA" id="ARBA00023145"/>
    </source>
</evidence>
<evidence type="ECO:0000256" key="11">
    <source>
        <dbReference type="ARBA" id="ARBA00023317"/>
    </source>
</evidence>
<accession>A0A1M4UW31</accession>
<comment type="cofactor">
    <cofactor evidence="12">
        <name>pyruvate</name>
        <dbReference type="ChEBI" id="CHEBI:15361"/>
    </cofactor>
    <text evidence="12">Binds 1 pyruvoyl group covalently per subunit.</text>
</comment>
<feature type="modified residue" description="Pyruvic acid (Ser); by autocatalysis" evidence="12">
    <location>
        <position position="257"/>
    </location>
</feature>
<keyword evidence="11 12" id="KW-0670">Pyruvate</keyword>
<keyword evidence="9 12" id="KW-0456">Lyase</keyword>
<dbReference type="GO" id="GO:0005886">
    <property type="term" value="C:plasma membrane"/>
    <property type="evidence" value="ECO:0007669"/>
    <property type="project" value="UniProtKB-SubCell"/>
</dbReference>
<dbReference type="NCBIfam" id="NF001941">
    <property type="entry name" value="PRK00723.1"/>
    <property type="match status" value="1"/>
</dbReference>
<evidence type="ECO:0000256" key="12">
    <source>
        <dbReference type="HAMAP-Rule" id="MF_00663"/>
    </source>
</evidence>
<feature type="active site" description="Charge relay system; for autoendoproteolytic cleavage activity" evidence="12">
    <location>
        <position position="257"/>
    </location>
</feature>
<dbReference type="RefSeq" id="WP_073247977.1">
    <property type="nucleotide sequence ID" value="NZ_FQVG01000009.1"/>
</dbReference>
<protein>
    <recommendedName>
        <fullName evidence="12">Phosphatidylserine decarboxylase proenzyme</fullName>
        <ecNumber evidence="12">4.1.1.65</ecNumber>
    </recommendedName>
    <component>
        <recommendedName>
            <fullName evidence="12">Phosphatidylserine decarboxylase alpha chain</fullName>
        </recommendedName>
    </component>
    <component>
        <recommendedName>
            <fullName evidence="12">Phosphatidylserine decarboxylase beta chain</fullName>
        </recommendedName>
    </component>
</protein>
<evidence type="ECO:0000256" key="1">
    <source>
        <dbReference type="ARBA" id="ARBA00005189"/>
    </source>
</evidence>
<reference evidence="15" key="1">
    <citation type="submission" date="2016-11" db="EMBL/GenBank/DDBJ databases">
        <authorList>
            <person name="Varghese N."/>
            <person name="Submissions S."/>
        </authorList>
    </citation>
    <scope>NUCLEOTIDE SEQUENCE [LARGE SCALE GENOMIC DNA]</scope>
    <source>
        <strain evidence="15">DSM 10124</strain>
    </source>
</reference>
<gene>
    <name evidence="12" type="primary">psd</name>
    <name evidence="14" type="ORF">SAMN02746091_00751</name>
</gene>
<keyword evidence="2 12" id="KW-1003">Cell membrane</keyword>
<feature type="chain" id="PRO_5023488939" description="Phosphatidylserine decarboxylase beta chain" evidence="12">
    <location>
        <begin position="1"/>
        <end position="256"/>
    </location>
</feature>
<dbReference type="Proteomes" id="UP000184423">
    <property type="component" value="Unassembled WGS sequence"/>
</dbReference>
<evidence type="ECO:0000256" key="3">
    <source>
        <dbReference type="ARBA" id="ARBA00022516"/>
    </source>
</evidence>
<dbReference type="EMBL" id="FQVG01000009">
    <property type="protein sequence ID" value="SHE60902.1"/>
    <property type="molecule type" value="Genomic_DNA"/>
</dbReference>
<dbReference type="PANTHER" id="PTHR10067">
    <property type="entry name" value="PHOSPHATIDYLSERINE DECARBOXYLASE"/>
    <property type="match status" value="1"/>
</dbReference>
<keyword evidence="5 12" id="KW-0443">Lipid metabolism</keyword>
<comment type="similarity">
    <text evidence="12">Belongs to the phosphatidylserine decarboxylase family. PSD-B subfamily. Prokaryotic type II sub-subfamily.</text>
</comment>
<comment type="catalytic activity">
    <reaction evidence="12">
        <text>a 1,2-diacyl-sn-glycero-3-phospho-L-serine + H(+) = a 1,2-diacyl-sn-glycero-3-phosphoethanolamine + CO2</text>
        <dbReference type="Rhea" id="RHEA:20828"/>
        <dbReference type="ChEBI" id="CHEBI:15378"/>
        <dbReference type="ChEBI" id="CHEBI:16526"/>
        <dbReference type="ChEBI" id="CHEBI:57262"/>
        <dbReference type="ChEBI" id="CHEBI:64612"/>
        <dbReference type="EC" id="4.1.1.65"/>
    </reaction>
</comment>
<dbReference type="PANTHER" id="PTHR10067:SF17">
    <property type="entry name" value="PHOSPHATIDYLSERINE DECARBOXYLASE PROENZYME 2"/>
    <property type="match status" value="1"/>
</dbReference>
<keyword evidence="4 12" id="KW-0210">Decarboxylase</keyword>
<comment type="subunit">
    <text evidence="12">Heterodimer of a large membrane-associated beta subunit and a small pyruvoyl-containing alpha subunit.</text>
</comment>
<keyword evidence="8 12" id="KW-0594">Phospholipid biosynthesis</keyword>
<evidence type="ECO:0000256" key="10">
    <source>
        <dbReference type="ARBA" id="ARBA00023264"/>
    </source>
</evidence>
<comment type="function">
    <text evidence="12">Catalyzes the formation of phosphatidylethanolamine (PtdEtn) from phosphatidylserine (PtdSer).</text>
</comment>
<evidence type="ECO:0000256" key="6">
    <source>
        <dbReference type="ARBA" id="ARBA00023136"/>
    </source>
</evidence>
<dbReference type="UniPathway" id="UPA00558">
    <property type="reaction ID" value="UER00616"/>
</dbReference>
<evidence type="ECO:0000313" key="15">
    <source>
        <dbReference type="Proteomes" id="UP000184423"/>
    </source>
</evidence>
<evidence type="ECO:0000256" key="5">
    <source>
        <dbReference type="ARBA" id="ARBA00023098"/>
    </source>
</evidence>
<dbReference type="HAMAP" id="MF_00663">
    <property type="entry name" value="PS_decarb_PSD_B_type2"/>
    <property type="match status" value="1"/>
</dbReference>
<keyword evidence="13" id="KW-1133">Transmembrane helix</keyword>
<keyword evidence="10 12" id="KW-1208">Phospholipid metabolism</keyword>
<comment type="pathway">
    <text evidence="1">Lipid metabolism.</text>
</comment>
<evidence type="ECO:0000256" key="8">
    <source>
        <dbReference type="ARBA" id="ARBA00023209"/>
    </source>
</evidence>
<evidence type="ECO:0000256" key="2">
    <source>
        <dbReference type="ARBA" id="ARBA00022475"/>
    </source>
</evidence>
<keyword evidence="15" id="KW-1185">Reference proteome</keyword>
<evidence type="ECO:0000313" key="14">
    <source>
        <dbReference type="EMBL" id="SHE60902.1"/>
    </source>
</evidence>
<dbReference type="GO" id="GO:0004609">
    <property type="term" value="F:phosphatidylserine decarboxylase activity"/>
    <property type="evidence" value="ECO:0007669"/>
    <property type="project" value="UniProtKB-UniRule"/>
</dbReference>
<dbReference type="EC" id="4.1.1.65" evidence="12"/>
<dbReference type="AlphaFoldDB" id="A0A1M4UW31"/>
<evidence type="ECO:0000256" key="9">
    <source>
        <dbReference type="ARBA" id="ARBA00023239"/>
    </source>
</evidence>
<organism evidence="14 15">
    <name type="scientific">Caloramator proteoclasticus DSM 10124</name>
    <dbReference type="NCBI Taxonomy" id="1121262"/>
    <lineage>
        <taxon>Bacteria</taxon>
        <taxon>Bacillati</taxon>
        <taxon>Bacillota</taxon>
        <taxon>Clostridia</taxon>
        <taxon>Eubacteriales</taxon>
        <taxon>Clostridiaceae</taxon>
        <taxon>Caloramator</taxon>
    </lineage>
</organism>
<dbReference type="InterPro" id="IPR033179">
    <property type="entry name" value="PSD_type2_pro"/>
</dbReference>
<keyword evidence="6 12" id="KW-0472">Membrane</keyword>
<sequence length="298" mass="35011">MIKFYNRRNKEYQIERVAGNWAIKWIYGSRLFGAGLLHFLIKRRIASRLYGIYCSMSVSRKKIDKFIRDFNVDMDRFQVPEGGFKSFNEFFYRKLKKDMMNIEKEDRVLISPCDGKVLAYQNIDIDMLLQVKDITYSLRELIGDDEVADKYNKGTCLVFRLCPSDYHRFHFIDDGICEKTNKIKGCYYSVNPVALDKIEKLFCENKREWSIFHSKNFGDVLYVEVGATFVGSIVQTYKPNEEVKRGDEKGYFKFGASTVILFFKENIAIIDGDILEQTQKGYETYVYMGEKIGIKREE</sequence>
<dbReference type="InterPro" id="IPR033177">
    <property type="entry name" value="PSD-B"/>
</dbReference>
<dbReference type="Pfam" id="PF02666">
    <property type="entry name" value="PS_Dcarbxylase"/>
    <property type="match status" value="1"/>
</dbReference>
<comment type="caution">
    <text evidence="12">Lacks conserved residue(s) required for the propagation of feature annotation.</text>
</comment>
<evidence type="ECO:0000256" key="13">
    <source>
        <dbReference type="SAM" id="Phobius"/>
    </source>
</evidence>
<evidence type="ECO:0000256" key="4">
    <source>
        <dbReference type="ARBA" id="ARBA00022793"/>
    </source>
</evidence>
<feature type="active site" description="Charge relay system; for autoendoproteolytic cleavage activity" evidence="12">
    <location>
        <position position="170"/>
    </location>
</feature>
<comment type="PTM">
    <text evidence="12">Is synthesized initially as an inactive proenzyme. Formation of the active enzyme involves a self-maturation process in which the active site pyruvoyl group is generated from an internal serine residue via an autocatalytic post-translational modification. Two non-identical subunits are generated from the proenzyme in this reaction, and the pyruvate is formed at the N-terminus of the alpha chain, which is derived from the carboxyl end of the proenzyme. The autoendoproteolytic cleavage occurs by a canonical serine protease mechanism, in which the side chain hydroxyl group of the serine supplies its oxygen atom to form the C-terminus of the beta chain, while the remainder of the serine residue undergoes an oxidative deamination to produce ammonia and the pyruvoyl prosthetic group on the alpha chain. During this reaction, the Ser that is part of the protease active site of the proenzyme becomes the pyruvoyl prosthetic group, which constitutes an essential element of the active site of the mature decarboxylase.</text>
</comment>
<comment type="pathway">
    <text evidence="12">Phospholipid metabolism; phosphatidylethanolamine biosynthesis; phosphatidylethanolamine from CDP-diacylglycerol: step 2/2.</text>
</comment>
<feature type="transmembrane region" description="Helical" evidence="13">
    <location>
        <begin position="21"/>
        <end position="41"/>
    </location>
</feature>
<proteinExistence type="inferred from homology"/>
<feature type="chain" id="PRO_5023488940" description="Phosphatidylserine decarboxylase alpha chain" evidence="12">
    <location>
        <begin position="257"/>
        <end position="298"/>
    </location>
</feature>
<dbReference type="GO" id="GO:0006646">
    <property type="term" value="P:phosphatidylethanolamine biosynthetic process"/>
    <property type="evidence" value="ECO:0007669"/>
    <property type="project" value="UniProtKB-UniRule"/>
</dbReference>
<keyword evidence="13" id="KW-0812">Transmembrane</keyword>
<dbReference type="NCBIfam" id="TIGR00163">
    <property type="entry name" value="PS_decarb"/>
    <property type="match status" value="1"/>
</dbReference>
<comment type="subcellular location">
    <subcellularLocation>
        <location evidence="12">Cell membrane</location>
        <topology evidence="12">Peripheral membrane protein</topology>
    </subcellularLocation>
</comment>
<dbReference type="InterPro" id="IPR003817">
    <property type="entry name" value="PS_Dcarbxylase"/>
</dbReference>
<keyword evidence="3 12" id="KW-0444">Lipid biosynthesis</keyword>
<keyword evidence="7 12" id="KW-0865">Zymogen</keyword>
<feature type="active site" description="Charge relay system; for autoendoproteolytic cleavage activity" evidence="12">
    <location>
        <position position="114"/>
    </location>
</feature>
<name>A0A1M4UW31_9CLOT</name>